<dbReference type="AlphaFoldDB" id="A0A226Q1K6"/>
<dbReference type="EMBL" id="NEWK01000002">
    <property type="protein sequence ID" value="OXB86151.1"/>
    <property type="molecule type" value="Genomic_DNA"/>
</dbReference>
<reference evidence="1 2" key="1">
    <citation type="submission" date="2017-05" db="EMBL/GenBank/DDBJ databases">
        <title>The genome sequence of Geobacillus thermocatenulatus DSM 730.</title>
        <authorList>
            <person name="Ramaloko W.T."/>
            <person name="Koen N."/>
            <person name="Polliack S."/>
            <person name="Aliyu H."/>
            <person name="Lebre P."/>
            <person name="Mohr T."/>
            <person name="Oswald F."/>
            <person name="Zwick M."/>
            <person name="Neumann A."/>
            <person name="Syldatk C."/>
            <person name="Cowan D."/>
            <person name="De Maayer P."/>
        </authorList>
    </citation>
    <scope>NUCLEOTIDE SEQUENCE [LARGE SCALE GENOMIC DNA]</scope>
    <source>
        <strain evidence="1 2">BGSC 93A1</strain>
    </source>
</reference>
<name>A0A226Q1K6_9BACL</name>
<keyword evidence="2" id="KW-1185">Reference proteome</keyword>
<evidence type="ECO:0000313" key="1">
    <source>
        <dbReference type="EMBL" id="OXB86151.1"/>
    </source>
</evidence>
<proteinExistence type="predicted"/>
<dbReference type="KEGG" id="gtm:GT3921_12370"/>
<organism evidence="1 2">
    <name type="scientific">Geobacillus thermocatenulatus</name>
    <dbReference type="NCBI Taxonomy" id="33938"/>
    <lineage>
        <taxon>Bacteria</taxon>
        <taxon>Bacillati</taxon>
        <taxon>Bacillota</taxon>
        <taxon>Bacilli</taxon>
        <taxon>Bacillales</taxon>
        <taxon>Anoxybacillaceae</taxon>
        <taxon>Geobacillus</taxon>
        <taxon>Geobacillus thermoleovorans group</taxon>
    </lineage>
</organism>
<gene>
    <name evidence="1" type="ORF">B9L19_11390</name>
</gene>
<comment type="caution">
    <text evidence="1">The sequence shown here is derived from an EMBL/GenBank/DDBJ whole genome shotgun (WGS) entry which is preliminary data.</text>
</comment>
<evidence type="ECO:0000313" key="2">
    <source>
        <dbReference type="Proteomes" id="UP000198378"/>
    </source>
</evidence>
<accession>A0A226Q1K6</accession>
<sequence>MPIVHFRYTPFSNRIVMLNVIPLVLLAQLHREKRNCNTSPKGKHHRKHGKFIAEGLTAEESNWCNVAVAFLKQAAEIEKKRP</sequence>
<protein>
    <submittedName>
        <fullName evidence="1">Uncharacterized protein</fullName>
    </submittedName>
</protein>
<dbReference type="Proteomes" id="UP000198378">
    <property type="component" value="Unassembled WGS sequence"/>
</dbReference>